<dbReference type="PANTHER" id="PTHR30204:SF97">
    <property type="entry name" value="MERR FAMILY REGULATORY PROTEIN"/>
    <property type="match status" value="1"/>
</dbReference>
<dbReference type="OrthoDB" id="7849865at2"/>
<evidence type="ECO:0000313" key="4">
    <source>
        <dbReference type="Proteomes" id="UP000293852"/>
    </source>
</evidence>
<name>A0A4Q7M1G7_9MICO</name>
<evidence type="ECO:0000256" key="1">
    <source>
        <dbReference type="ARBA" id="ARBA00023125"/>
    </source>
</evidence>
<dbReference type="GO" id="GO:0003677">
    <property type="term" value="F:DNA binding"/>
    <property type="evidence" value="ECO:0007669"/>
    <property type="project" value="UniProtKB-KW"/>
</dbReference>
<dbReference type="InterPro" id="IPR009061">
    <property type="entry name" value="DNA-bd_dom_put_sf"/>
</dbReference>
<dbReference type="PROSITE" id="PS50937">
    <property type="entry name" value="HTH_MERR_2"/>
    <property type="match status" value="1"/>
</dbReference>
<gene>
    <name evidence="3" type="ORF">EV386_0896</name>
</gene>
<dbReference type="PANTHER" id="PTHR30204">
    <property type="entry name" value="REDOX-CYCLING DRUG-SENSING TRANSCRIPTIONAL ACTIVATOR SOXR"/>
    <property type="match status" value="1"/>
</dbReference>
<dbReference type="InterPro" id="IPR011256">
    <property type="entry name" value="Reg_factor_effector_dom_sf"/>
</dbReference>
<evidence type="ECO:0000259" key="2">
    <source>
        <dbReference type="PROSITE" id="PS50937"/>
    </source>
</evidence>
<reference evidence="3 4" key="1">
    <citation type="submission" date="2019-02" db="EMBL/GenBank/DDBJ databases">
        <title>Sequencing the genomes of 1000 actinobacteria strains.</title>
        <authorList>
            <person name="Klenk H.-P."/>
        </authorList>
    </citation>
    <scope>NUCLEOTIDE SEQUENCE [LARGE SCALE GENOMIC DNA]</scope>
    <source>
        <strain evidence="3 4">DSM 16932</strain>
    </source>
</reference>
<dbReference type="InterPro" id="IPR000551">
    <property type="entry name" value="MerR-type_HTH_dom"/>
</dbReference>
<dbReference type="Gene3D" id="1.10.1660.10">
    <property type="match status" value="1"/>
</dbReference>
<dbReference type="AlphaFoldDB" id="A0A4Q7M1G7"/>
<dbReference type="Gene3D" id="3.20.80.10">
    <property type="entry name" value="Regulatory factor, effector binding domain"/>
    <property type="match status" value="1"/>
</dbReference>
<evidence type="ECO:0000313" key="3">
    <source>
        <dbReference type="EMBL" id="RZS60627.1"/>
    </source>
</evidence>
<dbReference type="InterPro" id="IPR047057">
    <property type="entry name" value="MerR_fam"/>
</dbReference>
<sequence length="282" mass="31037">MDHDGEGLLRIGLFSRLTAISVRMLRHYQEQRVLEPLVTDPFTGHRFYSAAQVTDAHWIVRLRDAGLPVAEIGEVMANRGDPGRLRAIMSTHAERLSGERARLEGMSAAFDRINAYLQESTMDIDVRQVHMPAMTVAALRRVLPSYGDEGQLWQEIGPLMARSGVAMPDHDQGIGGATFHDPEYRDSDVDVEVWLQVAAPFTPVAPLRRQDVPARDVVVATLRGGYDGMPEVSAAIGAYIAARGLTTGPMFNVYRVSPAQNPDPAAWVTDVCLPIVEQRVQG</sequence>
<dbReference type="SUPFAM" id="SSF46955">
    <property type="entry name" value="Putative DNA-binding domain"/>
    <property type="match status" value="1"/>
</dbReference>
<dbReference type="Proteomes" id="UP000293852">
    <property type="component" value="Unassembled WGS sequence"/>
</dbReference>
<protein>
    <submittedName>
        <fullName evidence="3">MerR family transcriptional regulator</fullName>
    </submittedName>
</protein>
<organism evidence="3 4">
    <name type="scientific">Xylanimonas ulmi</name>
    <dbReference type="NCBI Taxonomy" id="228973"/>
    <lineage>
        <taxon>Bacteria</taxon>
        <taxon>Bacillati</taxon>
        <taxon>Actinomycetota</taxon>
        <taxon>Actinomycetes</taxon>
        <taxon>Micrococcales</taxon>
        <taxon>Promicromonosporaceae</taxon>
        <taxon>Xylanimonas</taxon>
    </lineage>
</organism>
<dbReference type="SMART" id="SM00422">
    <property type="entry name" value="HTH_MERR"/>
    <property type="match status" value="1"/>
</dbReference>
<feature type="domain" description="HTH merR-type" evidence="2">
    <location>
        <begin position="8"/>
        <end position="78"/>
    </location>
</feature>
<dbReference type="SUPFAM" id="SSF55136">
    <property type="entry name" value="Probable bacterial effector-binding domain"/>
    <property type="match status" value="1"/>
</dbReference>
<dbReference type="Pfam" id="PF13411">
    <property type="entry name" value="MerR_1"/>
    <property type="match status" value="1"/>
</dbReference>
<dbReference type="GO" id="GO:0003700">
    <property type="term" value="F:DNA-binding transcription factor activity"/>
    <property type="evidence" value="ECO:0007669"/>
    <property type="project" value="InterPro"/>
</dbReference>
<keyword evidence="1" id="KW-0238">DNA-binding</keyword>
<dbReference type="EMBL" id="SGWX01000001">
    <property type="protein sequence ID" value="RZS60627.1"/>
    <property type="molecule type" value="Genomic_DNA"/>
</dbReference>
<proteinExistence type="predicted"/>
<dbReference type="Pfam" id="PF06445">
    <property type="entry name" value="GyrI-like"/>
    <property type="match status" value="1"/>
</dbReference>
<keyword evidence="4" id="KW-1185">Reference proteome</keyword>
<comment type="caution">
    <text evidence="3">The sequence shown here is derived from an EMBL/GenBank/DDBJ whole genome shotgun (WGS) entry which is preliminary data.</text>
</comment>
<accession>A0A4Q7M1G7</accession>
<dbReference type="SMART" id="SM00871">
    <property type="entry name" value="AraC_E_bind"/>
    <property type="match status" value="1"/>
</dbReference>
<dbReference type="InterPro" id="IPR010499">
    <property type="entry name" value="AraC_E-bd"/>
</dbReference>
<dbReference type="InterPro" id="IPR029442">
    <property type="entry name" value="GyrI-like"/>
</dbReference>